<dbReference type="FunFam" id="2.90.10.10:FF:000001">
    <property type="entry name" value="G-type lectin S-receptor-like serine/threonine-protein kinase"/>
    <property type="match status" value="1"/>
</dbReference>
<organism evidence="22 23">
    <name type="scientific">Morella rubra</name>
    <name type="common">Chinese bayberry</name>
    <dbReference type="NCBI Taxonomy" id="262757"/>
    <lineage>
        <taxon>Eukaryota</taxon>
        <taxon>Viridiplantae</taxon>
        <taxon>Streptophyta</taxon>
        <taxon>Embryophyta</taxon>
        <taxon>Tracheophyta</taxon>
        <taxon>Spermatophyta</taxon>
        <taxon>Magnoliopsida</taxon>
        <taxon>eudicotyledons</taxon>
        <taxon>Gunneridae</taxon>
        <taxon>Pentapetalae</taxon>
        <taxon>rosids</taxon>
        <taxon>fabids</taxon>
        <taxon>Fagales</taxon>
        <taxon>Myricaceae</taxon>
        <taxon>Morella</taxon>
    </lineage>
</organism>
<dbReference type="Gene3D" id="3.30.200.20">
    <property type="entry name" value="Phosphorylase Kinase, domain 1"/>
    <property type="match status" value="1"/>
</dbReference>
<feature type="domain" description="Bulb-type lectin" evidence="20">
    <location>
        <begin position="24"/>
        <end position="145"/>
    </location>
</feature>
<comment type="similarity">
    <text evidence="15">Belongs to the protein kinase superfamily. Ser/Thr protein kinase family.</text>
</comment>
<dbReference type="Proteomes" id="UP000516437">
    <property type="component" value="Chromosome 4"/>
</dbReference>
<dbReference type="SMART" id="SM00220">
    <property type="entry name" value="S_TKc"/>
    <property type="match status" value="1"/>
</dbReference>
<feature type="signal peptide" evidence="18">
    <location>
        <begin position="1"/>
        <end position="23"/>
    </location>
</feature>
<feature type="domain" description="Apple" evidence="21">
    <location>
        <begin position="340"/>
        <end position="424"/>
    </location>
</feature>
<keyword evidence="7 15" id="KW-0418">Kinase</keyword>
<comment type="catalytic activity">
    <reaction evidence="13 15">
        <text>L-threonyl-[protein] + ATP = O-phospho-L-threonyl-[protein] + ADP + H(+)</text>
        <dbReference type="Rhea" id="RHEA:46608"/>
        <dbReference type="Rhea" id="RHEA-COMP:11060"/>
        <dbReference type="Rhea" id="RHEA-COMP:11605"/>
        <dbReference type="ChEBI" id="CHEBI:15378"/>
        <dbReference type="ChEBI" id="CHEBI:30013"/>
        <dbReference type="ChEBI" id="CHEBI:30616"/>
        <dbReference type="ChEBI" id="CHEBI:61977"/>
        <dbReference type="ChEBI" id="CHEBI:456216"/>
        <dbReference type="EC" id="2.7.11.1"/>
    </reaction>
</comment>
<dbReference type="InterPro" id="IPR008271">
    <property type="entry name" value="Ser/Thr_kinase_AS"/>
</dbReference>
<dbReference type="SMART" id="SM00108">
    <property type="entry name" value="B_lectin"/>
    <property type="match status" value="1"/>
</dbReference>
<evidence type="ECO:0000256" key="5">
    <source>
        <dbReference type="ARBA" id="ARBA00022729"/>
    </source>
</evidence>
<evidence type="ECO:0000256" key="1">
    <source>
        <dbReference type="ARBA" id="ARBA00004479"/>
    </source>
</evidence>
<accession>A0A6A1VTC1</accession>
<evidence type="ECO:0000256" key="15">
    <source>
        <dbReference type="PIRNR" id="PIRNR000641"/>
    </source>
</evidence>
<dbReference type="Gene3D" id="2.90.10.10">
    <property type="entry name" value="Bulb-type lectin domain"/>
    <property type="match status" value="1"/>
</dbReference>
<evidence type="ECO:0000256" key="10">
    <source>
        <dbReference type="ARBA" id="ARBA00023136"/>
    </source>
</evidence>
<dbReference type="SMART" id="SM00473">
    <property type="entry name" value="PAN_AP"/>
    <property type="match status" value="1"/>
</dbReference>
<keyword evidence="10 17" id="KW-0472">Membrane</keyword>
<sequence>MGLLPSLFIIPSLLFLVFKASYGVDSISQTQSLIDGQTLVSKEGSFELGFFRPGSSTNRYLGIWYKNIPDKNVVWVANRGSPINDSSGFLMINGTGSLLLLSQNKTVIWSTSPPKLAQNLLLQLLDSGNLVLRDERSDKPEDYVWQSFDYPSDTLLPGMKCGWDLRRGLNRRLTSWRNWEDPSPGDFSWEIELHSHPESYIWKGSQIFHRAGPFNGVGTNGSSGKPNSIYQYTFVTNEDEVYFMYTLKKKSVITRVVINQSDSTPFKRYIWVDTQKIWNTYSRLPNDLCDSYALCGAYGHCIISDSPVCQCLKGFRPKSEEKWALADWTQGCVPKKPLSCQDKHKHGFLKFAGLKVPDTKNTWVDRSINLKECRIKCLDNCSCIAFTNVNVTEGGTGCVIWFGTLLDIRQLETGGQDLYIRMDASELEAADGRKKKIAATVVASVAVVSGLLLGSYYIFRRSKNSKVAAEKSGKLGQGRDGQEEDMELPILNLSTIARATDGFSFKNKLGEGGFGPVYKGVLEDGQEIAVKRLSKISRQGQNEFKNEVILIAKLQHRNLVRLLGCCVEGEETLLVYEYMPNRSLDAFIFGPNRSLGNYFKTRCKILGWSKRFQIICGIARGLLYLHEDSRLRIVHRDLKASNILLDRELNPKISDFGMARIFRGDQTEGNTNRVVGTYGYMAPEYASDGYFSTKSDVFSFGILLLEIISGKKSRGLFHQDPSLNLIGYAWRLWKESRPLELMDGCLEDSHCSSEVLRCIHISLLCVEQRPEDRPSMSTVVLLLGSESALPQPKQPGFLTGNHLHDQARSSPRKNESSSINEVTISLLNGR</sequence>
<dbReference type="InterPro" id="IPR036426">
    <property type="entry name" value="Bulb-type_lectin_dom_sf"/>
</dbReference>
<protein>
    <recommendedName>
        <fullName evidence="15">Receptor-like serine/threonine-protein kinase</fullName>
        <ecNumber evidence="15">2.7.11.1</ecNumber>
    </recommendedName>
</protein>
<evidence type="ECO:0000256" key="14">
    <source>
        <dbReference type="ARBA" id="ARBA00048679"/>
    </source>
</evidence>
<dbReference type="InterPro" id="IPR021820">
    <property type="entry name" value="S-locus_recpt_kinase_C"/>
</dbReference>
<keyword evidence="2 15" id="KW-0723">Serine/threonine-protein kinase</keyword>
<keyword evidence="12" id="KW-0325">Glycoprotein</keyword>
<dbReference type="SUPFAM" id="SSF51110">
    <property type="entry name" value="alpha-D-mannose-specific plant lectins"/>
    <property type="match status" value="1"/>
</dbReference>
<dbReference type="OrthoDB" id="785331at2759"/>
<dbReference type="PANTHER" id="PTHR32444:SF234">
    <property type="entry name" value="RECEPTOR-LIKE SERINE_THREONINE-PROTEIN KINASE"/>
    <property type="match status" value="1"/>
</dbReference>
<proteinExistence type="inferred from homology"/>
<dbReference type="Gene3D" id="1.10.510.10">
    <property type="entry name" value="Transferase(Phosphotransferase) domain 1"/>
    <property type="match status" value="1"/>
</dbReference>
<keyword evidence="6 15" id="KW-0547">Nucleotide-binding</keyword>
<dbReference type="GO" id="GO:0004674">
    <property type="term" value="F:protein serine/threonine kinase activity"/>
    <property type="evidence" value="ECO:0007669"/>
    <property type="project" value="UniProtKB-KW"/>
</dbReference>
<keyword evidence="4 17" id="KW-0812">Transmembrane</keyword>
<evidence type="ECO:0000256" key="6">
    <source>
        <dbReference type="ARBA" id="ARBA00022741"/>
    </source>
</evidence>
<evidence type="ECO:0000256" key="16">
    <source>
        <dbReference type="SAM" id="MobiDB-lite"/>
    </source>
</evidence>
<keyword evidence="5 18" id="KW-0732">Signal</keyword>
<dbReference type="CDD" id="cd00028">
    <property type="entry name" value="B_lectin"/>
    <property type="match status" value="1"/>
</dbReference>
<dbReference type="InterPro" id="IPR011009">
    <property type="entry name" value="Kinase-like_dom_sf"/>
</dbReference>
<dbReference type="PANTHER" id="PTHR32444">
    <property type="entry name" value="BULB-TYPE LECTIN DOMAIN-CONTAINING PROTEIN"/>
    <property type="match status" value="1"/>
</dbReference>
<comment type="catalytic activity">
    <reaction evidence="14 15">
        <text>L-seryl-[protein] + ATP = O-phospho-L-seryl-[protein] + ADP + H(+)</text>
        <dbReference type="Rhea" id="RHEA:17989"/>
        <dbReference type="Rhea" id="RHEA-COMP:9863"/>
        <dbReference type="Rhea" id="RHEA-COMP:11604"/>
        <dbReference type="ChEBI" id="CHEBI:15378"/>
        <dbReference type="ChEBI" id="CHEBI:29999"/>
        <dbReference type="ChEBI" id="CHEBI:30616"/>
        <dbReference type="ChEBI" id="CHEBI:83421"/>
        <dbReference type="ChEBI" id="CHEBI:456216"/>
        <dbReference type="EC" id="2.7.11.1"/>
    </reaction>
</comment>
<dbReference type="InterPro" id="IPR000719">
    <property type="entry name" value="Prot_kinase_dom"/>
</dbReference>
<dbReference type="Pfam" id="PF07714">
    <property type="entry name" value="PK_Tyr_Ser-Thr"/>
    <property type="match status" value="1"/>
</dbReference>
<feature type="region of interest" description="Disordered" evidence="16">
    <location>
        <begin position="794"/>
        <end position="830"/>
    </location>
</feature>
<evidence type="ECO:0000256" key="9">
    <source>
        <dbReference type="ARBA" id="ARBA00022989"/>
    </source>
</evidence>
<dbReference type="GO" id="GO:0016020">
    <property type="term" value="C:membrane"/>
    <property type="evidence" value="ECO:0007669"/>
    <property type="project" value="UniProtKB-SubCell"/>
</dbReference>
<dbReference type="EC" id="2.7.11.1" evidence="15"/>
<comment type="subcellular location">
    <subcellularLocation>
        <location evidence="1">Membrane</location>
        <topology evidence="1">Single-pass type I membrane protein</topology>
    </subcellularLocation>
</comment>
<comment type="caution">
    <text evidence="22">The sequence shown here is derived from an EMBL/GenBank/DDBJ whole genome shotgun (WGS) entry which is preliminary data.</text>
</comment>
<evidence type="ECO:0000256" key="18">
    <source>
        <dbReference type="SAM" id="SignalP"/>
    </source>
</evidence>
<feature type="compositionally biased region" description="Basic and acidic residues" evidence="16">
    <location>
        <begin position="802"/>
        <end position="815"/>
    </location>
</feature>
<dbReference type="InterPro" id="IPR003609">
    <property type="entry name" value="Pan_app"/>
</dbReference>
<dbReference type="Pfam" id="PF01453">
    <property type="entry name" value="B_lectin"/>
    <property type="match status" value="1"/>
</dbReference>
<keyword evidence="3 15" id="KW-0808">Transferase</keyword>
<evidence type="ECO:0000256" key="13">
    <source>
        <dbReference type="ARBA" id="ARBA00047899"/>
    </source>
</evidence>
<evidence type="ECO:0000256" key="8">
    <source>
        <dbReference type="ARBA" id="ARBA00022840"/>
    </source>
</evidence>
<feature type="chain" id="PRO_5025370105" description="Receptor-like serine/threonine-protein kinase" evidence="18">
    <location>
        <begin position="24"/>
        <end position="830"/>
    </location>
</feature>
<evidence type="ECO:0000259" key="19">
    <source>
        <dbReference type="PROSITE" id="PS50011"/>
    </source>
</evidence>
<keyword evidence="8 15" id="KW-0067">ATP-binding</keyword>
<dbReference type="FunFam" id="1.10.510.10:FF:000060">
    <property type="entry name" value="G-type lectin S-receptor-like serine/threonine-protein kinase"/>
    <property type="match status" value="1"/>
</dbReference>
<dbReference type="Pfam" id="PF00954">
    <property type="entry name" value="S_locus_glycop"/>
    <property type="match status" value="1"/>
</dbReference>
<dbReference type="SUPFAM" id="SSF56112">
    <property type="entry name" value="Protein kinase-like (PK-like)"/>
    <property type="match status" value="1"/>
</dbReference>
<dbReference type="PROSITE" id="PS50948">
    <property type="entry name" value="PAN"/>
    <property type="match status" value="1"/>
</dbReference>
<evidence type="ECO:0000313" key="22">
    <source>
        <dbReference type="EMBL" id="KAB1215266.1"/>
    </source>
</evidence>
<dbReference type="Pfam" id="PF11883">
    <property type="entry name" value="DUF3403"/>
    <property type="match status" value="1"/>
</dbReference>
<dbReference type="InterPro" id="IPR001480">
    <property type="entry name" value="Bulb-type_lectin_dom"/>
</dbReference>
<evidence type="ECO:0000313" key="23">
    <source>
        <dbReference type="Proteomes" id="UP000516437"/>
    </source>
</evidence>
<dbReference type="PROSITE" id="PS50927">
    <property type="entry name" value="BULB_LECTIN"/>
    <property type="match status" value="1"/>
</dbReference>
<feature type="domain" description="Protein kinase" evidence="19">
    <location>
        <begin position="503"/>
        <end position="789"/>
    </location>
</feature>
<gene>
    <name evidence="22" type="ORF">CJ030_MR4G027353</name>
</gene>
<evidence type="ECO:0000256" key="11">
    <source>
        <dbReference type="ARBA" id="ARBA00023157"/>
    </source>
</evidence>
<evidence type="ECO:0000256" key="7">
    <source>
        <dbReference type="ARBA" id="ARBA00022777"/>
    </source>
</evidence>
<dbReference type="CDD" id="cd01098">
    <property type="entry name" value="PAN_AP_plant"/>
    <property type="match status" value="1"/>
</dbReference>
<dbReference type="Pfam" id="PF08276">
    <property type="entry name" value="PAN_2"/>
    <property type="match status" value="1"/>
</dbReference>
<feature type="transmembrane region" description="Helical" evidence="17">
    <location>
        <begin position="437"/>
        <end position="459"/>
    </location>
</feature>
<dbReference type="FunFam" id="3.30.200.20:FF:000195">
    <property type="entry name" value="G-type lectin S-receptor-like serine/threonine-protein kinase"/>
    <property type="match status" value="1"/>
</dbReference>
<dbReference type="CDD" id="cd14066">
    <property type="entry name" value="STKc_IRAK"/>
    <property type="match status" value="1"/>
</dbReference>
<evidence type="ECO:0000256" key="12">
    <source>
        <dbReference type="ARBA" id="ARBA00023180"/>
    </source>
</evidence>
<dbReference type="PROSITE" id="PS50011">
    <property type="entry name" value="PROTEIN_KINASE_DOM"/>
    <property type="match status" value="1"/>
</dbReference>
<dbReference type="InterPro" id="IPR000858">
    <property type="entry name" value="S_locus_glycoprot_dom"/>
</dbReference>
<evidence type="ECO:0000256" key="4">
    <source>
        <dbReference type="ARBA" id="ARBA00022692"/>
    </source>
</evidence>
<keyword evidence="23" id="KW-1185">Reference proteome</keyword>
<dbReference type="GO" id="GO:0048544">
    <property type="term" value="P:recognition of pollen"/>
    <property type="evidence" value="ECO:0007669"/>
    <property type="project" value="InterPro"/>
</dbReference>
<dbReference type="EMBL" id="RXIC02000022">
    <property type="protein sequence ID" value="KAB1215266.1"/>
    <property type="molecule type" value="Genomic_DNA"/>
</dbReference>
<dbReference type="InterPro" id="IPR001245">
    <property type="entry name" value="Ser-Thr/Tyr_kinase_cat_dom"/>
</dbReference>
<dbReference type="InterPro" id="IPR024171">
    <property type="entry name" value="SRK-like_kinase"/>
</dbReference>
<name>A0A6A1VTC1_9ROSI</name>
<keyword evidence="11" id="KW-1015">Disulfide bond</keyword>
<dbReference type="GO" id="GO:0005524">
    <property type="term" value="F:ATP binding"/>
    <property type="evidence" value="ECO:0007669"/>
    <property type="project" value="UniProtKB-KW"/>
</dbReference>
<evidence type="ECO:0000256" key="17">
    <source>
        <dbReference type="SAM" id="Phobius"/>
    </source>
</evidence>
<evidence type="ECO:0000259" key="21">
    <source>
        <dbReference type="PROSITE" id="PS50948"/>
    </source>
</evidence>
<keyword evidence="9 17" id="KW-1133">Transmembrane helix</keyword>
<dbReference type="PROSITE" id="PS00108">
    <property type="entry name" value="PROTEIN_KINASE_ST"/>
    <property type="match status" value="1"/>
</dbReference>
<reference evidence="22 23" key="1">
    <citation type="journal article" date="2019" name="Plant Biotechnol. J.">
        <title>The red bayberry genome and genetic basis of sex determination.</title>
        <authorList>
            <person name="Jia H.M."/>
            <person name="Jia H.J."/>
            <person name="Cai Q.L."/>
            <person name="Wang Y."/>
            <person name="Zhao H.B."/>
            <person name="Yang W.F."/>
            <person name="Wang G.Y."/>
            <person name="Li Y.H."/>
            <person name="Zhan D.L."/>
            <person name="Shen Y.T."/>
            <person name="Niu Q.F."/>
            <person name="Chang L."/>
            <person name="Qiu J."/>
            <person name="Zhao L."/>
            <person name="Xie H.B."/>
            <person name="Fu W.Y."/>
            <person name="Jin J."/>
            <person name="Li X.W."/>
            <person name="Jiao Y."/>
            <person name="Zhou C.C."/>
            <person name="Tu T."/>
            <person name="Chai C.Y."/>
            <person name="Gao J.L."/>
            <person name="Fan L.J."/>
            <person name="van de Weg E."/>
            <person name="Wang J.Y."/>
            <person name="Gao Z.S."/>
        </authorList>
    </citation>
    <scope>NUCLEOTIDE SEQUENCE [LARGE SCALE GENOMIC DNA]</scope>
    <source>
        <tissue evidence="22">Leaves</tissue>
    </source>
</reference>
<dbReference type="AlphaFoldDB" id="A0A6A1VTC1"/>
<dbReference type="PIRSF" id="PIRSF000641">
    <property type="entry name" value="SRK"/>
    <property type="match status" value="1"/>
</dbReference>
<feature type="compositionally biased region" description="Polar residues" evidence="16">
    <location>
        <begin position="816"/>
        <end position="830"/>
    </location>
</feature>
<evidence type="ECO:0000259" key="20">
    <source>
        <dbReference type="PROSITE" id="PS50927"/>
    </source>
</evidence>
<evidence type="ECO:0000256" key="3">
    <source>
        <dbReference type="ARBA" id="ARBA00022679"/>
    </source>
</evidence>
<evidence type="ECO:0000256" key="2">
    <source>
        <dbReference type="ARBA" id="ARBA00022527"/>
    </source>
</evidence>